<name>A0A182TN33_9DIPT</name>
<evidence type="ECO:0000256" key="8">
    <source>
        <dbReference type="ARBA" id="ARBA00022989"/>
    </source>
</evidence>
<dbReference type="EnsemblMetazoa" id="AMEC005315-RA">
    <property type="protein sequence ID" value="AMEC005315-PA"/>
    <property type="gene ID" value="AMEC005315"/>
</dbReference>
<keyword evidence="5" id="KW-0677">Repeat</keyword>
<evidence type="ECO:0000256" key="2">
    <source>
        <dbReference type="ARBA" id="ARBA00009726"/>
    </source>
</evidence>
<dbReference type="Gene3D" id="3.40.50.300">
    <property type="entry name" value="P-loop containing nucleotide triphosphate hydrolases"/>
    <property type="match status" value="2"/>
</dbReference>
<dbReference type="InterPro" id="IPR050173">
    <property type="entry name" value="ABC_transporter_C-like"/>
</dbReference>
<organism evidence="14 15">
    <name type="scientific">Anopheles melas</name>
    <dbReference type="NCBI Taxonomy" id="34690"/>
    <lineage>
        <taxon>Eukaryota</taxon>
        <taxon>Metazoa</taxon>
        <taxon>Ecdysozoa</taxon>
        <taxon>Arthropoda</taxon>
        <taxon>Hexapoda</taxon>
        <taxon>Insecta</taxon>
        <taxon>Pterygota</taxon>
        <taxon>Neoptera</taxon>
        <taxon>Endopterygota</taxon>
        <taxon>Diptera</taxon>
        <taxon>Nematocera</taxon>
        <taxon>Culicoidea</taxon>
        <taxon>Culicidae</taxon>
        <taxon>Anophelinae</taxon>
        <taxon>Anopheles</taxon>
    </lineage>
</organism>
<dbReference type="CDD" id="cd18603">
    <property type="entry name" value="ABC_6TM_MRP1_2_3_6_D2_like"/>
    <property type="match status" value="1"/>
</dbReference>
<dbReference type="GO" id="GO:0012505">
    <property type="term" value="C:endomembrane system"/>
    <property type="evidence" value="ECO:0007669"/>
    <property type="project" value="UniProtKB-SubCell"/>
</dbReference>
<dbReference type="EC" id="7.6.2.3" evidence="10"/>
<evidence type="ECO:0000256" key="3">
    <source>
        <dbReference type="ARBA" id="ARBA00022448"/>
    </source>
</evidence>
<comment type="subcellular location">
    <subcellularLocation>
        <location evidence="1">Endomembrane system</location>
        <topology evidence="1">Multi-pass membrane protein</topology>
    </subcellularLocation>
</comment>
<keyword evidence="8 12" id="KW-1133">Transmembrane helix</keyword>
<evidence type="ECO:0000256" key="6">
    <source>
        <dbReference type="ARBA" id="ARBA00022741"/>
    </source>
</evidence>
<dbReference type="FunFam" id="3.40.50.300:FF:002586">
    <property type="entry name" value="Putative abc transporter c family member"/>
    <property type="match status" value="1"/>
</dbReference>
<dbReference type="PROSITE" id="PS50929">
    <property type="entry name" value="ABC_TM1F"/>
    <property type="match status" value="1"/>
</dbReference>
<dbReference type="AlphaFoldDB" id="A0A182TN33"/>
<feature type="transmembrane region" description="Helical" evidence="12">
    <location>
        <begin position="128"/>
        <end position="150"/>
    </location>
</feature>
<keyword evidence="7" id="KW-0067">ATP-binding</keyword>
<evidence type="ECO:0000256" key="12">
    <source>
        <dbReference type="SAM" id="Phobius"/>
    </source>
</evidence>
<dbReference type="InterPro" id="IPR036640">
    <property type="entry name" value="ABC1_TM_sf"/>
</dbReference>
<keyword evidence="6" id="KW-0547">Nucleotide-binding</keyword>
<keyword evidence="4 12" id="KW-0812">Transmembrane</keyword>
<sequence length="558" mass="61484">GDSTEIGEKGINLSGGQKQRVALARAVYADAEVYLFDDPLSAVDAHVGKHIFEKVIGPSGMLVGKSRLLVTHGISFLPFVENILVLKDGEISESGTYQANLIGVEESATGAVTWLVYKKYIQSIGFKFGFGSVLFTAINQGSGIFSNLWLTDWSEDPDAATDPSVRDKYLGVYGALGGAQSIALFVAALLISLGCLKAAKESHNKLLESCLRMPMSFFDTTPLGRIINRFSKDVDVVDNVLPVTIRAWLLFLFNVFGVFIVIGTSTPIFLAVVPPLMVIYYFVQRFYIDTSRQLKRLESVTRSPIYSHFGESIGGQSTIRAYGQQDRFTQESERRVDYNQLVSYPTIVANRWLAVRLELIGSCVILFAALFAILARDTIGQATVGVSISYALQISHYLSFLVRMTSEVETNIVAVERLEEYTVLPREAEWQKGTVDKAWPAEGKVEFKDYQIRYREGLDLVIRGISLNVRGGEKIGIVGRTGAGKSSLTLGLFRIVEAAGGQIIIDGLDISKMGLHQLRGRLTIIPQDPVLFSGTLRANVDPFKSYSDDLVWKALELS</sequence>
<dbReference type="PANTHER" id="PTHR24223:SF443">
    <property type="entry name" value="MULTIDRUG-RESISTANCE LIKE PROTEIN 1, ISOFORM I"/>
    <property type="match status" value="1"/>
</dbReference>
<keyword evidence="15" id="KW-1185">Reference proteome</keyword>
<proteinExistence type="inferred from homology"/>
<evidence type="ECO:0000313" key="15">
    <source>
        <dbReference type="Proteomes" id="UP000075902"/>
    </source>
</evidence>
<evidence type="ECO:0000256" key="10">
    <source>
        <dbReference type="ARBA" id="ARBA00024220"/>
    </source>
</evidence>
<comment type="catalytic activity">
    <reaction evidence="11">
        <text>leukotriene C4(in) + ATP + H2O = leukotriene C4(out) + ADP + phosphate + H(+)</text>
        <dbReference type="Rhea" id="RHEA:38963"/>
        <dbReference type="ChEBI" id="CHEBI:15377"/>
        <dbReference type="ChEBI" id="CHEBI:15378"/>
        <dbReference type="ChEBI" id="CHEBI:30616"/>
        <dbReference type="ChEBI" id="CHEBI:43474"/>
        <dbReference type="ChEBI" id="CHEBI:57973"/>
        <dbReference type="ChEBI" id="CHEBI:456216"/>
    </reaction>
    <physiologicalReaction direction="left-to-right" evidence="11">
        <dbReference type="Rhea" id="RHEA:38964"/>
    </physiologicalReaction>
</comment>
<protein>
    <recommendedName>
        <fullName evidence="10">ABC-type glutathione-S-conjugate transporter</fullName>
        <ecNumber evidence="10">7.6.2.3</ecNumber>
    </recommendedName>
</protein>
<dbReference type="Pfam" id="PF00005">
    <property type="entry name" value="ABC_tran"/>
    <property type="match status" value="2"/>
</dbReference>
<dbReference type="Proteomes" id="UP000075902">
    <property type="component" value="Unassembled WGS sequence"/>
</dbReference>
<dbReference type="VEuPathDB" id="VectorBase:AMEC005315"/>
<feature type="transmembrane region" description="Helical" evidence="12">
    <location>
        <begin position="268"/>
        <end position="288"/>
    </location>
</feature>
<dbReference type="PANTHER" id="PTHR24223">
    <property type="entry name" value="ATP-BINDING CASSETTE SUB-FAMILY C"/>
    <property type="match status" value="1"/>
</dbReference>
<feature type="transmembrane region" description="Helical" evidence="12">
    <location>
        <begin position="239"/>
        <end position="262"/>
    </location>
</feature>
<feature type="transmembrane region" description="Helical" evidence="12">
    <location>
        <begin position="170"/>
        <end position="196"/>
    </location>
</feature>
<dbReference type="Pfam" id="PF00664">
    <property type="entry name" value="ABC_membrane"/>
    <property type="match status" value="1"/>
</dbReference>
<dbReference type="FunFam" id="1.20.1560.10:FF:000001">
    <property type="entry name" value="ATP-binding cassette subfamily C member 1"/>
    <property type="match status" value="1"/>
</dbReference>
<evidence type="ECO:0000256" key="9">
    <source>
        <dbReference type="ARBA" id="ARBA00023136"/>
    </source>
</evidence>
<dbReference type="InterPro" id="IPR011527">
    <property type="entry name" value="ABC1_TM_dom"/>
</dbReference>
<comment type="similarity">
    <text evidence="2">Belongs to the ABC transporter superfamily. ABCC family. Conjugate transporter (TC 3.A.1.208) subfamily.</text>
</comment>
<dbReference type="InterPro" id="IPR003439">
    <property type="entry name" value="ABC_transporter-like_ATP-bd"/>
</dbReference>
<feature type="transmembrane region" description="Helical" evidence="12">
    <location>
        <begin position="353"/>
        <end position="374"/>
    </location>
</feature>
<dbReference type="GO" id="GO:0005524">
    <property type="term" value="F:ATP binding"/>
    <property type="evidence" value="ECO:0007669"/>
    <property type="project" value="UniProtKB-KW"/>
</dbReference>
<dbReference type="GO" id="GO:0015431">
    <property type="term" value="F:ABC-type glutathione S-conjugate transporter activity"/>
    <property type="evidence" value="ECO:0007669"/>
    <property type="project" value="UniProtKB-EC"/>
</dbReference>
<keyword evidence="3" id="KW-0813">Transport</keyword>
<keyword evidence="9 12" id="KW-0472">Membrane</keyword>
<dbReference type="SUPFAM" id="SSF90123">
    <property type="entry name" value="ABC transporter transmembrane region"/>
    <property type="match status" value="1"/>
</dbReference>
<dbReference type="Gene3D" id="1.20.1560.10">
    <property type="entry name" value="ABC transporter type 1, transmembrane domain"/>
    <property type="match status" value="1"/>
</dbReference>
<reference evidence="14" key="2">
    <citation type="submission" date="2020-05" db="UniProtKB">
        <authorList>
            <consortium name="EnsemblMetazoa"/>
        </authorList>
    </citation>
    <scope>IDENTIFICATION</scope>
    <source>
        <strain evidence="14">CM1001059</strain>
    </source>
</reference>
<evidence type="ECO:0000313" key="14">
    <source>
        <dbReference type="EnsemblMetazoa" id="AMEC005315-PA"/>
    </source>
</evidence>
<dbReference type="GO" id="GO:0016020">
    <property type="term" value="C:membrane"/>
    <property type="evidence" value="ECO:0007669"/>
    <property type="project" value="InterPro"/>
</dbReference>
<reference evidence="15" key="1">
    <citation type="submission" date="2014-01" db="EMBL/GenBank/DDBJ databases">
        <title>The Genome Sequence of Anopheles melas CM1001059_A (V2).</title>
        <authorList>
            <consortium name="The Broad Institute Genomics Platform"/>
            <person name="Neafsey D.E."/>
            <person name="Besansky N."/>
            <person name="Howell P."/>
            <person name="Walton C."/>
            <person name="Young S.K."/>
            <person name="Zeng Q."/>
            <person name="Gargeya S."/>
            <person name="Fitzgerald M."/>
            <person name="Haas B."/>
            <person name="Abouelleil A."/>
            <person name="Allen A.W."/>
            <person name="Alvarado L."/>
            <person name="Arachchi H.M."/>
            <person name="Berlin A.M."/>
            <person name="Chapman S.B."/>
            <person name="Gainer-Dewar J."/>
            <person name="Goldberg J."/>
            <person name="Griggs A."/>
            <person name="Gujja S."/>
            <person name="Hansen M."/>
            <person name="Howarth C."/>
            <person name="Imamovic A."/>
            <person name="Ireland A."/>
            <person name="Larimer J."/>
            <person name="McCowan C."/>
            <person name="Murphy C."/>
            <person name="Pearson M."/>
            <person name="Poon T.W."/>
            <person name="Priest M."/>
            <person name="Roberts A."/>
            <person name="Saif S."/>
            <person name="Shea T."/>
            <person name="Sisk P."/>
            <person name="Sykes S."/>
            <person name="Wortman J."/>
            <person name="Nusbaum C."/>
            <person name="Birren B."/>
        </authorList>
    </citation>
    <scope>NUCLEOTIDE SEQUENCE [LARGE SCALE GENOMIC DNA]</scope>
    <source>
        <strain evidence="15">CM1001059</strain>
    </source>
</reference>
<evidence type="ECO:0000256" key="11">
    <source>
        <dbReference type="ARBA" id="ARBA00047523"/>
    </source>
</evidence>
<evidence type="ECO:0000256" key="7">
    <source>
        <dbReference type="ARBA" id="ARBA00022840"/>
    </source>
</evidence>
<feature type="domain" description="ABC transmembrane type-1" evidence="13">
    <location>
        <begin position="130"/>
        <end position="410"/>
    </location>
</feature>
<accession>A0A182TN33</accession>
<evidence type="ECO:0000259" key="13">
    <source>
        <dbReference type="PROSITE" id="PS50929"/>
    </source>
</evidence>
<evidence type="ECO:0000256" key="5">
    <source>
        <dbReference type="ARBA" id="ARBA00022737"/>
    </source>
</evidence>
<dbReference type="STRING" id="34690.A0A182TN33"/>
<evidence type="ECO:0000256" key="4">
    <source>
        <dbReference type="ARBA" id="ARBA00022692"/>
    </source>
</evidence>
<dbReference type="InterPro" id="IPR027417">
    <property type="entry name" value="P-loop_NTPase"/>
</dbReference>
<dbReference type="SUPFAM" id="SSF52540">
    <property type="entry name" value="P-loop containing nucleoside triphosphate hydrolases"/>
    <property type="match status" value="2"/>
</dbReference>
<dbReference type="GO" id="GO:0016887">
    <property type="term" value="F:ATP hydrolysis activity"/>
    <property type="evidence" value="ECO:0007669"/>
    <property type="project" value="InterPro"/>
</dbReference>
<evidence type="ECO:0000256" key="1">
    <source>
        <dbReference type="ARBA" id="ARBA00004127"/>
    </source>
</evidence>